<dbReference type="Pfam" id="PF05593">
    <property type="entry name" value="RHS_repeat"/>
    <property type="match status" value="9"/>
</dbReference>
<feature type="region of interest" description="Disordered" evidence="2">
    <location>
        <begin position="2840"/>
        <end position="2876"/>
    </location>
</feature>
<dbReference type="InterPro" id="IPR031325">
    <property type="entry name" value="RHS_repeat"/>
</dbReference>
<evidence type="ECO:0000256" key="3">
    <source>
        <dbReference type="SAM" id="Phobius"/>
    </source>
</evidence>
<organism evidence="5 6">
    <name type="scientific">Pseudoxanthomonas winnipegensis</name>
    <dbReference type="NCBI Taxonomy" id="2480810"/>
    <lineage>
        <taxon>Bacteria</taxon>
        <taxon>Pseudomonadati</taxon>
        <taxon>Pseudomonadota</taxon>
        <taxon>Gammaproteobacteria</taxon>
        <taxon>Lysobacterales</taxon>
        <taxon>Lysobacteraceae</taxon>
        <taxon>Pseudoxanthomonas</taxon>
    </lineage>
</organism>
<feature type="compositionally biased region" description="Polar residues" evidence="2">
    <location>
        <begin position="2840"/>
        <end position="2849"/>
    </location>
</feature>
<dbReference type="Pfam" id="PF01476">
    <property type="entry name" value="LysM"/>
    <property type="match status" value="1"/>
</dbReference>
<evidence type="ECO:0000313" key="5">
    <source>
        <dbReference type="EMBL" id="MDQ1120690.1"/>
    </source>
</evidence>
<dbReference type="InterPro" id="IPR056823">
    <property type="entry name" value="TEN-like_YD-shell"/>
</dbReference>
<feature type="region of interest" description="Disordered" evidence="2">
    <location>
        <begin position="3279"/>
        <end position="3300"/>
    </location>
</feature>
<dbReference type="CDD" id="cd00118">
    <property type="entry name" value="LysM"/>
    <property type="match status" value="1"/>
</dbReference>
<accession>A0AAW8GHF9</accession>
<keyword evidence="3" id="KW-0812">Transmembrane</keyword>
<feature type="transmembrane region" description="Helical" evidence="3">
    <location>
        <begin position="3561"/>
        <end position="3586"/>
    </location>
</feature>
<dbReference type="InterPro" id="IPR006530">
    <property type="entry name" value="YD"/>
</dbReference>
<feature type="domain" description="LysM" evidence="4">
    <location>
        <begin position="3471"/>
        <end position="3518"/>
    </location>
</feature>
<dbReference type="PANTHER" id="PTHR32305">
    <property type="match status" value="1"/>
</dbReference>
<keyword evidence="3" id="KW-0472">Membrane</keyword>
<proteinExistence type="predicted"/>
<name>A0AAW8GHF9_9GAMM</name>
<dbReference type="Pfam" id="PF20148">
    <property type="entry name" value="DUF6531"/>
    <property type="match status" value="1"/>
</dbReference>
<evidence type="ECO:0000313" key="6">
    <source>
        <dbReference type="Proteomes" id="UP001234354"/>
    </source>
</evidence>
<evidence type="ECO:0000259" key="4">
    <source>
        <dbReference type="PROSITE" id="PS51782"/>
    </source>
</evidence>
<gene>
    <name evidence="5" type="ORF">QE383_002998</name>
</gene>
<keyword evidence="3" id="KW-1133">Transmembrane helix</keyword>
<evidence type="ECO:0000256" key="2">
    <source>
        <dbReference type="SAM" id="MobiDB-lite"/>
    </source>
</evidence>
<reference evidence="5" key="1">
    <citation type="submission" date="2023-07" db="EMBL/GenBank/DDBJ databases">
        <title>Functional and genomic diversity of the sorghum phyllosphere microbiome.</title>
        <authorList>
            <person name="Shade A."/>
        </authorList>
    </citation>
    <scope>NUCLEOTIDE SEQUENCE</scope>
    <source>
        <strain evidence="5">SORGH_AS_0908</strain>
    </source>
</reference>
<comment type="caution">
    <text evidence="5">The sequence shown here is derived from an EMBL/GenBank/DDBJ whole genome shotgun (WGS) entry which is preliminary data.</text>
</comment>
<dbReference type="PROSITE" id="PS51782">
    <property type="entry name" value="LYSM"/>
    <property type="match status" value="1"/>
</dbReference>
<dbReference type="Proteomes" id="UP001234354">
    <property type="component" value="Unassembled WGS sequence"/>
</dbReference>
<dbReference type="Gene3D" id="3.90.930.1">
    <property type="match status" value="1"/>
</dbReference>
<dbReference type="SUPFAM" id="SSF82171">
    <property type="entry name" value="DPP6 N-terminal domain-like"/>
    <property type="match status" value="1"/>
</dbReference>
<dbReference type="EMBL" id="JAUTBB010000001">
    <property type="protein sequence ID" value="MDQ1120690.1"/>
    <property type="molecule type" value="Genomic_DNA"/>
</dbReference>
<dbReference type="InterPro" id="IPR050708">
    <property type="entry name" value="T6SS_VgrG/RHS"/>
</dbReference>
<sequence length="4223" mass="454210">MVAVFTGNGLGLFGSSLGTLGGGLGGSGVLGQGRDRQYLNVATGNLVLQAADEILQFRGLSVGLNRTYNSQGTLSDVGGDAWITGFERRVALTGTLNAASSKVVLQQGDGSASEFQYDANSGTYISTKGSGAHDSLVWDASSSTWRFTEGSSRRQEVYADHRDPVAQGRLIKILAGTDDASQPAHFDVVYDAQGRVAAVSSDGADPQADALLFSYDDNGRLASAGTRESGQLRTFAFYEYDAQGRLSAVTTDLTPELATDNTWNASSEATNDGHLFRTEYRYVDDSSLRIASIRQGDGVVLSYTYNADGKVASVTTGEGTAAVRYDLSYESGLTTVTDAAGRAWSYRFDANGQLLEVLAPPTDGQRDSTAYTYDGKGNLLSTTQRRGSQTLTKVSYTYDSAGNVIRESDASGAIIVRSYSAHNQLLAETRYPPGATDFSAAEPPVSGASRVRYAYDGQDRLRFTVDAQGRVTEFVYASSGAGVGQRSAMRQFVQTTYTGSDFSETALSAFSSSHLAESGLTQFAYDPAGRLASATAFAKVDSAGTGIVDAATEITTTTYDAQGQLRRSATVRGANGDAASQYLTNVVDYTYDGLGRLVSATRYERDANGVLTARQSSGYAYLDSQQRIELSSSASATQISVQDSAGRTVSSIRQDAQASADTRSEHYYYDAQGQLRASEDALGGRSYWFYDEKGRVIAKVGTAGQTTTYQYDSADRVVSTTDHANLVTTSDWLVDGQVAENWSDLDATLVRDAQQDRTTLSFYDKAGRLYKQTNAIGTTTLYTYDGLGRLSGTSEGTGSAARTTRNFYDLSGALVGTLDAEGYLSEYAYDAAGRRVQQVRYAVATDATQRAAGTLDALRPASDTADQTTRWFYDRRGNLIGELDPEGYVTEYIYDEAGNSRATRRYYHAAAAQVRASDWAQILSNVSAYADGQVYRQERRQYDDRGLLSVSVDQGGLTTRYRYDAAGRVLGVERGDGSIKRTATTAYNAFGEVTAELDGVGNAAVAAASSEEAAQVFDAHAIRHEYDALGRRVKTTRPDGSATWYFYDSRGLLTYQANGMSGSTGVKNAEVEVTQFSYNAFGETATQLRYAGRLQVAVPGSRDSVQSALSTLVYASGQDSRIEWRRRRDGQVAETIDALGVSQKSTYDAFGQLIKVDSASGTSRSTSTRYEYDKRGLQTKVIEDAASGRLNLTTSSKFDAFGRVVETTSASGVVTQRAYDRDGRLIQTTRIVDGIGQSQHFLYDAFSRTLESTDALGNASSFKYDDLGLTVTKTSAEGVVSTWQYNAYGELTSSDDGRITYFGYDEDGRQTHRQTVEGDAEWVSYDALGRVAVRSRDGVVSAYDYDDAGRVVRTVEDPDGVGNPDPNQMPSSEPHFALETRYTYDALGRALSVQDPRGTITRYRYDTRGQLLESVVDPDGLALRTTYTWDELGRQLSVTTAAGTASASTTSYTYDGAGRRTKQTEAAGKLNLVTAYVYDADGNVVARTDASGRTTRYAYDGAGRLRFEVHADGGVVEYYHDAAGRKVGERHYASSISLDGAPLQMGASQIAALTGRDDQHDQLSLRVLDGDGRTTMTVDGAGGVTLLAYNARGYLFKTTRLAHALTLTSALVDQLAQGKASLDASLVFDSAHDIVQWNAYNGYGSLEGTVDAAGGVTRYFYDTYGRVASVQRYAQLAYLDNTISTSSGEITIRDYLAQGLEEGIGPVLYFYEGQYRETGTVRDSLGRVRYELTRTSVWLSGYVDDGQVAVKEYVYAEDGSLQKEVTYGVTIWAYDDRNSSIGSLSESDIASRLSQAIDDYGQYGQFGTMAAPATHQISYVYDAAGRQRFAVNALGAVTESIYDEAGRVVQTKTYLNFVPTADAYTEQGIRSALGDAPQFVATSFSYDAAGRVLSKTDGLGRSERFSYDGAGRMVKYQDRAGATWNYEYDAGGRRTAQIGPPVAVAEVDRDGNVTSVTRRVATRYEYDAQGNMTALVEDADGGHPRITRYEYDNRGHQIRTIFPDAGKLDASGNLVASGSQPTIEVNYDALGQAVMQKDVRGFYAYKTYDARGLLQFEIDQSGGVTSYAYNAFGEQSRMTRHAQLVQATSGQPIDAALLQTLQGLSSSDDRHLYTLYDRAGRKSEVLTANYKTDEVSSYLSYDATSRTVYSYDGYGNVQRESVALDVNGWDDGYSDMGYGSWASTYHYYDAAGQEVARLDPGNYLTRFRYTANGLLASKTEDARVVEENYQDKKLYLPSTPWSGDESTGYDRTTRYTYDAAGRKISETVERHTQNKTGTTAVEELVNSFSYDNEDRLLQSKVKGAAVAFTYDALGRMTSTKEAARTVVVTPNGADPASGQTTSSPYATMAYDAFGNLVESRAYALGISGSGGPTASDQDVVQRFRYDAQGRNVWERTALGAVIVRQFDAADHVVQEQRGLTQESGERAVVTTVYAYDASGRQLQTSTYRRMPGQDPSGLGDLEAGQRVAYNSFGEIVAKDPTGQASGGADTYAFQYRYDSRGNLAGSNESGAWHNFSYDSANRRTADIYTLRLGEGDTSLNQVQITYDYDKLGRVVHESKPSSYSEPEYSEPTRVYDRWGNLTASQDRRGNWTTFFYNEADQLVQRQDTAEVVVAADGTRSTQPAVTSWFYDAAGRLIGTQDANGNRRQYDYDSGGRLTREQAADGGVRYYYYDALGRQALTLEQVSSRFVERLFDQAGRIVSVSTNQADGTKATERYVLDEDGNRLATIDALGNVSHAAYDSQGHLLRSTTATGVVTTYAYDLRGNRIRQTNALADPTLAGGTGTGTWVEDRDGQSVRLDEQTWEYDAYNRVIDHNDLSGVDYDYVYDPDSGQLISISISDQRGSQVSGQARAAMVSDNPDPDDPGEPSEPPVRTGERRYYYDEWGRVSLIDASNGTDDWTRYAYDEDGNRVQEETSTTDTAGEPLHTRTTTTYDAHNRIVEVVQDDLLQGRRILDVRYGYDAVGNRRVVEVGSAFNPDGDQPTNAGFEDGNRGWTLGEGWSIKQEPSSDANTGTWSAEFKGSYNGPQSIVNNKRVAVVPGQLVSASAQIQQGASKKGQASARVLIIWYDANGNMLPGGEDHSWKGGTLINSGSGGEWKKSEVVNTVVPDGAAYMAVGISANKRPGEPLWVDDVQWTYPAQGQGGALNMEKSYWFAYDRENRVTVSNGVLTNGQIVAANDATSFTQSYDKAGRAVFRQFYDNGVVKRQQLSYDPQGRLVQVLQALPDNVWRVLETSTYDAAGRVTERRQYADDGTAKHIDVNHYDADGRLIDQLAYGIPQSGLDPQEDEEGNPLPDNGFEGLSLLTTTTYQQAGNTAIGYDSAGRLRGYRYQVLRNEQGSGASSPEGYTHTYRTTYQGAESYLTSTVTGTSSNSNYKTSNSTSTYDVWGQLESVRERTPGTGVEDRVRIFSLDQAGNILRRTEGQSDQAKLRTEVYVYNNGQYVASGRYDGKVDVLGVMTPYQDSEGLGSSSVLVQQGDTLRGIAQRIYGNANLWYVLADANALDGDADLVAGSRLTVPEVRVSGNDAATFKPFDPAEAIGPTTPSLPYIAPPSESGCGTLGTIIMVVVAVVVTYFTAGAAAGAFYGAASTAALSTGEAVVVGATAGAAGSVASQAVGSAIGQTSFSWRNVAVGAATGAAGYGVSASLTSGALSTTALASSPTAAAMTTAAVGNVSAYVANRIVGNDASFSWKSVAASVASAGITQAIVPTVESSLGLDLTTRSGQAGRELVGGITGGVVSANLRHALIGDDVDYGAVFADAFGNMLARGLAGRYSANAAQALAESDRLADTSQSMGNDGVYSQAYALAALGGGGAAQQVYANGTLYNRLPDGSLRAVGVTDADLADDGKPPLEIFITDGNITDLQSVRATPDPADVAFYRASLANSIAAQVAAHDEAAQAVARELTTTQAVLVGAGGSFELQWLGVKQFYYNAVGDGYNAERTAGEIDETQRSMENLKLGRPEAVWGGFLAEASEVPLAVVTAGRVAPSTLLGRLGTGAAIGAASQIATPVSEPDYWEAKKQQVSVGAAFGTAGAGLGELAPYAVTFGKAAWGAGRQLLQDVLEGPASGSLRAQIGAVGDLGGVLNATPINGAARTTPLGFESVGQFKRAVDELHSALRDSGIDDAVIGVRGSSVTGSSFKTGTPFSPKSDIDFFIESAKLTDAYKTSPNIPGFVHPKPILRDYPALQDWSSRWQIELGRKVTPGGFVPGSIPDHPAIIVRP</sequence>
<dbReference type="Gene3D" id="2.180.10.10">
    <property type="entry name" value="RHS repeat-associated core"/>
    <property type="match status" value="9"/>
</dbReference>
<evidence type="ECO:0000256" key="1">
    <source>
        <dbReference type="ARBA" id="ARBA00022737"/>
    </source>
</evidence>
<dbReference type="RefSeq" id="WP_307184082.1">
    <property type="nucleotide sequence ID" value="NZ_JAUTBB010000001.1"/>
</dbReference>
<dbReference type="PANTHER" id="PTHR32305:SF15">
    <property type="entry name" value="PROTEIN RHSA-RELATED"/>
    <property type="match status" value="1"/>
</dbReference>
<dbReference type="InterPro" id="IPR018392">
    <property type="entry name" value="LysM"/>
</dbReference>
<dbReference type="NCBIfam" id="TIGR01643">
    <property type="entry name" value="YD_repeat_2x"/>
    <property type="match status" value="13"/>
</dbReference>
<dbReference type="InterPro" id="IPR045351">
    <property type="entry name" value="DUF6531"/>
</dbReference>
<protein>
    <submittedName>
        <fullName evidence="5">YD repeat-containing protein</fullName>
    </submittedName>
</protein>
<dbReference type="Pfam" id="PF25023">
    <property type="entry name" value="TEN_YD-shell"/>
    <property type="match status" value="3"/>
</dbReference>
<keyword evidence="1" id="KW-0677">Repeat</keyword>